<dbReference type="EMBL" id="RCHS01001514">
    <property type="protein sequence ID" value="RMX53083.1"/>
    <property type="molecule type" value="Genomic_DNA"/>
</dbReference>
<sequence>MADEIAQLIEKKSKDTRSGYIHVMFLFKKEEQCHPFQVLLSCPYSAAASTRSTGKPTLYDVLGVSEKATLGEIRDAFIAKSKESHPDKNPNKPELHERFVQINNAYGVLSNASQRREYDLKLKSPSVTRPPAGSPFGPVPPHRQSTQQYYYDRATSQSNYRQRRDFDFVYPAANSSRRQTSNRKIVLGALAFMLIGGAVEYFIISSRHSKYKAHAEELSRRNQQIYAEVRERARTNGLRKQLEILVSQHTGLDGVAAAKRLQEYFDQDGRD</sequence>
<evidence type="ECO:0000259" key="3">
    <source>
        <dbReference type="PROSITE" id="PS50076"/>
    </source>
</evidence>
<dbReference type="PRINTS" id="PR00625">
    <property type="entry name" value="JDOMAIN"/>
</dbReference>
<dbReference type="InterPro" id="IPR052763">
    <property type="entry name" value="DnaJ_C4"/>
</dbReference>
<accession>A0A3M6UHD4</accession>
<dbReference type="InterPro" id="IPR001623">
    <property type="entry name" value="DnaJ_domain"/>
</dbReference>
<proteinExistence type="predicted"/>
<dbReference type="Pfam" id="PF00226">
    <property type="entry name" value="DnaJ"/>
    <property type="match status" value="1"/>
</dbReference>
<dbReference type="SMART" id="SM00271">
    <property type="entry name" value="DnaJ"/>
    <property type="match status" value="1"/>
</dbReference>
<dbReference type="PANTHER" id="PTHR44825:SF1">
    <property type="entry name" value="DNAJ HOMOLOG SUBFAMILY C MEMBER 4"/>
    <property type="match status" value="1"/>
</dbReference>
<comment type="caution">
    <text evidence="4">The sequence shown here is derived from an EMBL/GenBank/DDBJ whole genome shotgun (WGS) entry which is preliminary data.</text>
</comment>
<evidence type="ECO:0000313" key="4">
    <source>
        <dbReference type="EMBL" id="RMX53083.1"/>
    </source>
</evidence>
<dbReference type="OrthoDB" id="5960227at2759"/>
<evidence type="ECO:0000256" key="1">
    <source>
        <dbReference type="SAM" id="MobiDB-lite"/>
    </source>
</evidence>
<dbReference type="SUPFAM" id="SSF46565">
    <property type="entry name" value="Chaperone J-domain"/>
    <property type="match status" value="1"/>
</dbReference>
<feature type="domain" description="J" evidence="3">
    <location>
        <begin position="57"/>
        <end position="122"/>
    </location>
</feature>
<gene>
    <name evidence="4" type="ORF">pdam_00018886</name>
</gene>
<name>A0A3M6UHD4_POCDA</name>
<keyword evidence="2" id="KW-0472">Membrane</keyword>
<dbReference type="STRING" id="46731.A0A3M6UHD4"/>
<organism evidence="4 5">
    <name type="scientific">Pocillopora damicornis</name>
    <name type="common">Cauliflower coral</name>
    <name type="synonym">Millepora damicornis</name>
    <dbReference type="NCBI Taxonomy" id="46731"/>
    <lineage>
        <taxon>Eukaryota</taxon>
        <taxon>Metazoa</taxon>
        <taxon>Cnidaria</taxon>
        <taxon>Anthozoa</taxon>
        <taxon>Hexacorallia</taxon>
        <taxon>Scleractinia</taxon>
        <taxon>Astrocoeniina</taxon>
        <taxon>Pocilloporidae</taxon>
        <taxon>Pocillopora</taxon>
    </lineage>
</organism>
<protein>
    <recommendedName>
        <fullName evidence="3">J domain-containing protein</fullName>
    </recommendedName>
</protein>
<dbReference type="AlphaFoldDB" id="A0A3M6UHD4"/>
<evidence type="ECO:0000313" key="5">
    <source>
        <dbReference type="Proteomes" id="UP000275408"/>
    </source>
</evidence>
<dbReference type="PANTHER" id="PTHR44825">
    <property type="match status" value="1"/>
</dbReference>
<keyword evidence="5" id="KW-1185">Reference proteome</keyword>
<feature type="region of interest" description="Disordered" evidence="1">
    <location>
        <begin position="124"/>
        <end position="144"/>
    </location>
</feature>
<feature type="transmembrane region" description="Helical" evidence="2">
    <location>
        <begin position="185"/>
        <end position="204"/>
    </location>
</feature>
<evidence type="ECO:0000256" key="2">
    <source>
        <dbReference type="SAM" id="Phobius"/>
    </source>
</evidence>
<dbReference type="CDD" id="cd06257">
    <property type="entry name" value="DnaJ"/>
    <property type="match status" value="1"/>
</dbReference>
<reference evidence="4 5" key="1">
    <citation type="journal article" date="2018" name="Sci. Rep.">
        <title>Comparative analysis of the Pocillopora damicornis genome highlights role of immune system in coral evolution.</title>
        <authorList>
            <person name="Cunning R."/>
            <person name="Bay R.A."/>
            <person name="Gillette P."/>
            <person name="Baker A.C."/>
            <person name="Traylor-Knowles N."/>
        </authorList>
    </citation>
    <scope>NUCLEOTIDE SEQUENCE [LARGE SCALE GENOMIC DNA]</scope>
    <source>
        <strain evidence="4">RSMAS</strain>
        <tissue evidence="4">Whole animal</tissue>
    </source>
</reference>
<dbReference type="Gene3D" id="1.10.287.110">
    <property type="entry name" value="DnaJ domain"/>
    <property type="match status" value="1"/>
</dbReference>
<dbReference type="Proteomes" id="UP000275408">
    <property type="component" value="Unassembled WGS sequence"/>
</dbReference>
<dbReference type="InterPro" id="IPR036869">
    <property type="entry name" value="J_dom_sf"/>
</dbReference>
<keyword evidence="2" id="KW-0812">Transmembrane</keyword>
<dbReference type="PROSITE" id="PS50076">
    <property type="entry name" value="DNAJ_2"/>
    <property type="match status" value="1"/>
</dbReference>
<keyword evidence="2" id="KW-1133">Transmembrane helix</keyword>